<dbReference type="AlphaFoldDB" id="A0AA35VNP3"/>
<name>A0AA35VNP3_LACSI</name>
<dbReference type="Gene3D" id="3.30.300.30">
    <property type="match status" value="1"/>
</dbReference>
<sequence>MNIVIVNEETNELLEDGVEGEIWIASSASNALGYLSHPFLTQEVFQSRLKGRFSHERFIRTGDRGIIKGDERFLYVTGRCSDIIKHGNMVETHAHYLETAAFESCVRFLRGGCIAAFDVHGDTTAIVAEMQKSGEENEGMFRGICEGIRGFVMKEEGIHVGVVALVKSGSIPKTTSGKIQRWLAKERLLSGKTEVLMEMKFSKEEDEEFKKSFLKNLMIDKRESKKVVLYSNL</sequence>
<organism evidence="1 2">
    <name type="scientific">Lactuca saligna</name>
    <name type="common">Willowleaf lettuce</name>
    <dbReference type="NCBI Taxonomy" id="75948"/>
    <lineage>
        <taxon>Eukaryota</taxon>
        <taxon>Viridiplantae</taxon>
        <taxon>Streptophyta</taxon>
        <taxon>Embryophyta</taxon>
        <taxon>Tracheophyta</taxon>
        <taxon>Spermatophyta</taxon>
        <taxon>Magnoliopsida</taxon>
        <taxon>eudicotyledons</taxon>
        <taxon>Gunneridae</taxon>
        <taxon>Pentapetalae</taxon>
        <taxon>asterids</taxon>
        <taxon>campanulids</taxon>
        <taxon>Asterales</taxon>
        <taxon>Asteraceae</taxon>
        <taxon>Cichorioideae</taxon>
        <taxon>Cichorieae</taxon>
        <taxon>Lactucinae</taxon>
        <taxon>Lactuca</taxon>
    </lineage>
</organism>
<accession>A0AA35VNP3</accession>
<evidence type="ECO:0008006" key="3">
    <source>
        <dbReference type="Google" id="ProtNLM"/>
    </source>
</evidence>
<gene>
    <name evidence="1" type="ORF">LSALG_LOCUS4061</name>
</gene>
<evidence type="ECO:0000313" key="2">
    <source>
        <dbReference type="Proteomes" id="UP001177003"/>
    </source>
</evidence>
<dbReference type="InterPro" id="IPR045851">
    <property type="entry name" value="AMP-bd_C_sf"/>
</dbReference>
<dbReference type="PANTHER" id="PTHR22754:SF40">
    <property type="entry name" value="OS01G0636300 PROTEIN"/>
    <property type="match status" value="1"/>
</dbReference>
<dbReference type="SUPFAM" id="SSF56801">
    <property type="entry name" value="Acetyl-CoA synthetase-like"/>
    <property type="match status" value="1"/>
</dbReference>
<dbReference type="Gene3D" id="3.40.50.12780">
    <property type="entry name" value="N-terminal domain of ligase-like"/>
    <property type="match status" value="1"/>
</dbReference>
<dbReference type="EMBL" id="OX465086">
    <property type="protein sequence ID" value="CAI9263368.1"/>
    <property type="molecule type" value="Genomic_DNA"/>
</dbReference>
<evidence type="ECO:0000313" key="1">
    <source>
        <dbReference type="EMBL" id="CAI9263368.1"/>
    </source>
</evidence>
<dbReference type="InterPro" id="IPR042099">
    <property type="entry name" value="ANL_N_sf"/>
</dbReference>
<keyword evidence="2" id="KW-1185">Reference proteome</keyword>
<proteinExistence type="predicted"/>
<dbReference type="Proteomes" id="UP001177003">
    <property type="component" value="Chromosome 0"/>
</dbReference>
<reference evidence="1" key="1">
    <citation type="submission" date="2023-04" db="EMBL/GenBank/DDBJ databases">
        <authorList>
            <person name="Vijverberg K."/>
            <person name="Xiong W."/>
            <person name="Schranz E."/>
        </authorList>
    </citation>
    <scope>NUCLEOTIDE SEQUENCE</scope>
</reference>
<protein>
    <recommendedName>
        <fullName evidence="3">4-coumarate--CoA ligase</fullName>
    </recommendedName>
</protein>
<dbReference type="PANTHER" id="PTHR22754">
    <property type="entry name" value="DISCO-INTERACTING PROTEIN 2 DIP2 -RELATED"/>
    <property type="match status" value="1"/>
</dbReference>